<evidence type="ECO:0000259" key="6">
    <source>
        <dbReference type="Pfam" id="PF26440"/>
    </source>
</evidence>
<gene>
    <name evidence="7" type="ORF">SAMN04488067_10847</name>
</gene>
<dbReference type="InterPro" id="IPR058962">
    <property type="entry name" value="DUF8108_N"/>
</dbReference>
<keyword evidence="2" id="KW-1133">Transmembrane helix</keyword>
<keyword evidence="8" id="KW-1185">Reference proteome</keyword>
<evidence type="ECO:0000259" key="4">
    <source>
        <dbReference type="Pfam" id="PF26413"/>
    </source>
</evidence>
<reference evidence="7 8" key="1">
    <citation type="submission" date="2016-10" db="EMBL/GenBank/DDBJ databases">
        <authorList>
            <person name="Varghese N."/>
            <person name="Submissions S."/>
        </authorList>
    </citation>
    <scope>NUCLEOTIDE SEQUENCE [LARGE SCALE GENOMIC DNA]</scope>
    <source>
        <strain evidence="7 8">CGMCC 1.3527</strain>
    </source>
</reference>
<dbReference type="InterPro" id="IPR058421">
    <property type="entry name" value="DUF8108_C"/>
</dbReference>
<dbReference type="AlphaFoldDB" id="A0A1G7NP28"/>
<keyword evidence="2" id="KW-0472">Membrane</keyword>
<dbReference type="Pfam" id="PF12773">
    <property type="entry name" value="DZR"/>
    <property type="match status" value="1"/>
</dbReference>
<dbReference type="Pfam" id="PF26440">
    <property type="entry name" value="DUF8108_M"/>
    <property type="match status" value="1"/>
</dbReference>
<feature type="compositionally biased region" description="Low complexity" evidence="1">
    <location>
        <begin position="84"/>
        <end position="102"/>
    </location>
</feature>
<evidence type="ECO:0000256" key="2">
    <source>
        <dbReference type="SAM" id="Phobius"/>
    </source>
</evidence>
<dbReference type="InterPro" id="IPR058963">
    <property type="entry name" value="DUF8108_M"/>
</dbReference>
<dbReference type="RefSeq" id="WP_149798936.1">
    <property type="nucleotide sequence ID" value="NZ_FNBO01000008.1"/>
</dbReference>
<feature type="domain" description="DUF8108" evidence="4">
    <location>
        <begin position="243"/>
        <end position="314"/>
    </location>
</feature>
<name>A0A1G7NP28_9EURY</name>
<feature type="transmembrane region" description="Helical" evidence="2">
    <location>
        <begin position="219"/>
        <end position="238"/>
    </location>
</feature>
<feature type="domain" description="DUF8108" evidence="5">
    <location>
        <begin position="103"/>
        <end position="169"/>
    </location>
</feature>
<dbReference type="InterPro" id="IPR025874">
    <property type="entry name" value="DZR"/>
</dbReference>
<evidence type="ECO:0000259" key="3">
    <source>
        <dbReference type="Pfam" id="PF12773"/>
    </source>
</evidence>
<accession>A0A1G7NP28</accession>
<dbReference type="Pfam" id="PF26438">
    <property type="entry name" value="DUF8108_N"/>
    <property type="match status" value="1"/>
</dbReference>
<dbReference type="OrthoDB" id="53394at2157"/>
<feature type="domain" description="DUF8108" evidence="6">
    <location>
        <begin position="182"/>
        <end position="238"/>
    </location>
</feature>
<protein>
    <submittedName>
        <fullName evidence="7">Double zinc ribbon</fullName>
    </submittedName>
</protein>
<dbReference type="EMBL" id="FNBO01000008">
    <property type="protein sequence ID" value="SDF75701.1"/>
    <property type="molecule type" value="Genomic_DNA"/>
</dbReference>
<proteinExistence type="predicted"/>
<evidence type="ECO:0000313" key="8">
    <source>
        <dbReference type="Proteomes" id="UP000324020"/>
    </source>
</evidence>
<feature type="compositionally biased region" description="Acidic residues" evidence="1">
    <location>
        <begin position="362"/>
        <end position="386"/>
    </location>
</feature>
<feature type="region of interest" description="Disordered" evidence="1">
    <location>
        <begin position="332"/>
        <end position="392"/>
    </location>
</feature>
<evidence type="ECO:0000313" key="7">
    <source>
        <dbReference type="EMBL" id="SDF75701.1"/>
    </source>
</evidence>
<feature type="transmembrane region" description="Helical" evidence="2">
    <location>
        <begin position="192"/>
        <end position="213"/>
    </location>
</feature>
<feature type="domain" description="DZANK-type" evidence="3">
    <location>
        <begin position="15"/>
        <end position="63"/>
    </location>
</feature>
<evidence type="ECO:0000256" key="1">
    <source>
        <dbReference type="SAM" id="MobiDB-lite"/>
    </source>
</evidence>
<feature type="region of interest" description="Disordered" evidence="1">
    <location>
        <begin position="64"/>
        <end position="105"/>
    </location>
</feature>
<keyword evidence="2" id="KW-0812">Transmembrane</keyword>
<feature type="transmembrane region" description="Helical" evidence="2">
    <location>
        <begin position="137"/>
        <end position="158"/>
    </location>
</feature>
<dbReference type="Pfam" id="PF26413">
    <property type="entry name" value="DUF8108"/>
    <property type="match status" value="1"/>
</dbReference>
<organism evidence="7 8">
    <name type="scientific">Halorubrum xinjiangense</name>
    <dbReference type="NCBI Taxonomy" id="261291"/>
    <lineage>
        <taxon>Archaea</taxon>
        <taxon>Methanobacteriati</taxon>
        <taxon>Methanobacteriota</taxon>
        <taxon>Stenosarchaea group</taxon>
        <taxon>Halobacteria</taxon>
        <taxon>Halobacteriales</taxon>
        <taxon>Haloferacaceae</taxon>
        <taxon>Halorubrum</taxon>
    </lineage>
</organism>
<dbReference type="Proteomes" id="UP000324020">
    <property type="component" value="Unassembled WGS sequence"/>
</dbReference>
<evidence type="ECO:0000259" key="5">
    <source>
        <dbReference type="Pfam" id="PF26438"/>
    </source>
</evidence>
<sequence>MPSERNDAPPSTDRCHECDRAVPPNASFCPDCGADLGDPTDPAYCAECGEAFDDDDRFCSNCGASRSGGGDSASERSDRVRQTSNGSGPSSSRSASSPPESSRAFRRRVQDHLDAGWDIERDDGDRVVLVDRGIGSVGVHILLFIFTSGIGNLLYGWWHYSKLAERRRLVRGDETAARAPSSAERGGTAETVSAYVLTALLLLIGGWIAFFAATAGSPPAALIGLAFAGLGLGVAPPVRRRLDRRHEITAFGRQKTVDHRIVRPPETVDEPCVVCGEDFERGLVRRRRDETVAAGVPVRTHSIRHNYYCVDCAQSELFGDRLDASQLSEVGSAFDEEVSTSQGEEPGSDGDEPQSGGNEPTSDGEESIPEQEASIPDEIDSTDEEQALGRNE</sequence>